<dbReference type="InterPro" id="IPR023131">
    <property type="entry name" value="Mth639-like_dom_sf"/>
</dbReference>
<dbReference type="Proteomes" id="UP000199051">
    <property type="component" value="Unassembled WGS sequence"/>
</dbReference>
<name>A0A1H9R4G7_9PSEU</name>
<dbReference type="AlphaFoldDB" id="A0A1H9R4G7"/>
<protein>
    <recommendedName>
        <fullName evidence="3">DUF371 domain-containing protein</fullName>
    </recommendedName>
</protein>
<dbReference type="PANTHER" id="PTHR40696">
    <property type="entry name" value="DUF371 FAMILY PROTEIN"/>
    <property type="match status" value="1"/>
</dbReference>
<sequence>MTGLVRLRCRGHHDIRATHGKTLEFTADTAITGRATCVVGVAGEVVGLAPPAIAGPVLITLSAGGESATVRAVANSRWRPGGNAVVRRSGQRLPNTLATDADLSSADLPRSLVAALSDPDTVVDVVVTRAETSRTHLVRYRATVGPDDRLSAECAAADVILAEDAGARALVGSLGFTASREADPAGRVLVVSTVDGVSAVVSTLLADSPTVEVLGLPPELAVTGAAPQGAPVLVATGLSRRDAIKLAAATSSARVVFTCPASDLSRWLADAQRLAGSTHASVMALDERPTWGPVSAVAELSGSADVWCALDPTSGPVTVDVDVTGLLTALLGQDVSSTTLVRALAGQPGWSRRQAYDYVLGLSPRSG</sequence>
<dbReference type="EMBL" id="FOGI01000004">
    <property type="protein sequence ID" value="SER67622.1"/>
    <property type="molecule type" value="Genomic_DNA"/>
</dbReference>
<evidence type="ECO:0000313" key="2">
    <source>
        <dbReference type="Proteomes" id="UP000199051"/>
    </source>
</evidence>
<dbReference type="InterPro" id="IPR007171">
    <property type="entry name" value="DUF371"/>
</dbReference>
<dbReference type="Pfam" id="PF04027">
    <property type="entry name" value="DUF371"/>
    <property type="match status" value="1"/>
</dbReference>
<proteinExistence type="predicted"/>
<dbReference type="PANTHER" id="PTHR40696:SF1">
    <property type="entry name" value="DUF371 DOMAIN-CONTAINING PROTEIN"/>
    <property type="match status" value="1"/>
</dbReference>
<gene>
    <name evidence="1" type="ORF">SAMN04487818_104575</name>
</gene>
<evidence type="ECO:0000313" key="1">
    <source>
        <dbReference type="EMBL" id="SER67622.1"/>
    </source>
</evidence>
<accession>A0A1H9R4G7</accession>
<dbReference type="STRING" id="155974.SAMN04487818_104575"/>
<organism evidence="1 2">
    <name type="scientific">Actinokineospora terrae</name>
    <dbReference type="NCBI Taxonomy" id="155974"/>
    <lineage>
        <taxon>Bacteria</taxon>
        <taxon>Bacillati</taxon>
        <taxon>Actinomycetota</taxon>
        <taxon>Actinomycetes</taxon>
        <taxon>Pseudonocardiales</taxon>
        <taxon>Pseudonocardiaceae</taxon>
        <taxon>Actinokineospora</taxon>
    </lineage>
</organism>
<reference evidence="2" key="1">
    <citation type="submission" date="2016-10" db="EMBL/GenBank/DDBJ databases">
        <authorList>
            <person name="Varghese N."/>
            <person name="Submissions S."/>
        </authorList>
    </citation>
    <scope>NUCLEOTIDE SEQUENCE [LARGE SCALE GENOMIC DNA]</scope>
    <source>
        <strain evidence="2">DSM 44260</strain>
    </source>
</reference>
<evidence type="ECO:0008006" key="3">
    <source>
        <dbReference type="Google" id="ProtNLM"/>
    </source>
</evidence>
<keyword evidence="2" id="KW-1185">Reference proteome</keyword>
<dbReference type="Gene3D" id="2.60.120.630">
    <property type="entry name" value="mth639 domain like"/>
    <property type="match status" value="1"/>
</dbReference>
<dbReference type="RefSeq" id="WP_177215529.1">
    <property type="nucleotide sequence ID" value="NZ_FOGI01000004.1"/>
</dbReference>